<evidence type="ECO:0000259" key="1">
    <source>
        <dbReference type="Pfam" id="PF13392"/>
    </source>
</evidence>
<dbReference type="InterPro" id="IPR044925">
    <property type="entry name" value="His-Me_finger_sf"/>
</dbReference>
<dbReference type="GO" id="GO:0004519">
    <property type="term" value="F:endonuclease activity"/>
    <property type="evidence" value="ECO:0007669"/>
    <property type="project" value="UniProtKB-KW"/>
</dbReference>
<keyword evidence="2" id="KW-0255">Endonuclease</keyword>
<keyword evidence="2" id="KW-0378">Hydrolase</keyword>
<accession>A0AA96KSZ6</accession>
<keyword evidence="2" id="KW-0540">Nuclease</keyword>
<dbReference type="SUPFAM" id="SSF54060">
    <property type="entry name" value="His-Me finger endonucleases"/>
    <property type="match status" value="1"/>
</dbReference>
<protein>
    <submittedName>
        <fullName evidence="2">HNH homing endonuclease</fullName>
    </submittedName>
</protein>
<feature type="domain" description="HNH nuclease" evidence="1">
    <location>
        <begin position="67"/>
        <end position="92"/>
    </location>
</feature>
<organism evidence="2">
    <name type="scientific">Staphylococcus phage vB_VibM_10AMN12</name>
    <dbReference type="NCBI Taxonomy" id="3076785"/>
    <lineage>
        <taxon>Viruses</taxon>
        <taxon>Duplodnaviria</taxon>
        <taxon>Heunggongvirae</taxon>
        <taxon>Uroviricota</taxon>
        <taxon>Caudoviricetes</taxon>
    </lineage>
</organism>
<name>A0AA96KSZ6_9CAUD</name>
<evidence type="ECO:0000313" key="2">
    <source>
        <dbReference type="EMBL" id="WNO47466.1"/>
    </source>
</evidence>
<sequence length="220" mass="25879">MKKIEGFDYFITEDGSLINSKGYKIKGRVNLDGYHTYHLWKDGVPYTRRRGRLVAEYYIPNPCNLPVVDHIDGDRLNDSIDNLEWVTTLENNLRSIEKFPERHKKNTVLDYETVHGICKLLELDLKNKEVADKFNVGIDVVKKIRNGISWKDVSKDYNIPRSRRSQYTREQAIRACELINQGYSNKEIENLTNGEFKSTWIKRIRARKTYKDVSTEYLKV</sequence>
<dbReference type="InterPro" id="IPR003615">
    <property type="entry name" value="HNH_nuc"/>
</dbReference>
<dbReference type="Gene3D" id="3.90.75.20">
    <property type="match status" value="1"/>
</dbReference>
<dbReference type="EMBL" id="OR481006">
    <property type="protein sequence ID" value="WNO47466.1"/>
    <property type="molecule type" value="Genomic_DNA"/>
</dbReference>
<proteinExistence type="predicted"/>
<dbReference type="Pfam" id="PF13392">
    <property type="entry name" value="HNH_3"/>
    <property type="match status" value="1"/>
</dbReference>
<reference evidence="2" key="1">
    <citation type="submission" date="2023-08" db="EMBL/GenBank/DDBJ databases">
        <authorList>
            <person name="Nazir A."/>
        </authorList>
    </citation>
    <scope>NUCLEOTIDE SEQUENCE</scope>
</reference>